<organism evidence="8 9">
    <name type="scientific">Tilletia horrida</name>
    <dbReference type="NCBI Taxonomy" id="155126"/>
    <lineage>
        <taxon>Eukaryota</taxon>
        <taxon>Fungi</taxon>
        <taxon>Dikarya</taxon>
        <taxon>Basidiomycota</taxon>
        <taxon>Ustilaginomycotina</taxon>
        <taxon>Exobasidiomycetes</taxon>
        <taxon>Tilletiales</taxon>
        <taxon>Tilletiaceae</taxon>
        <taxon>Tilletia</taxon>
    </lineage>
</organism>
<evidence type="ECO:0000313" key="9">
    <source>
        <dbReference type="Proteomes" id="UP001176517"/>
    </source>
</evidence>
<keyword evidence="5" id="KW-0539">Nucleus</keyword>
<evidence type="ECO:0000256" key="6">
    <source>
        <dbReference type="SAM" id="MobiDB-lite"/>
    </source>
</evidence>
<dbReference type="AlphaFoldDB" id="A0AAN6GPR8"/>
<dbReference type="SUPFAM" id="SSF81698">
    <property type="entry name" value="FF domain"/>
    <property type="match status" value="3"/>
</dbReference>
<evidence type="ECO:0000256" key="5">
    <source>
        <dbReference type="ARBA" id="ARBA00023242"/>
    </source>
</evidence>
<dbReference type="GO" id="GO:0005685">
    <property type="term" value="C:U1 snRNP"/>
    <property type="evidence" value="ECO:0007669"/>
    <property type="project" value="TreeGrafter"/>
</dbReference>
<feature type="region of interest" description="Disordered" evidence="6">
    <location>
        <begin position="1"/>
        <end position="50"/>
    </location>
</feature>
<comment type="subcellular location">
    <subcellularLocation>
        <location evidence="1">Nucleus</location>
    </subcellularLocation>
</comment>
<dbReference type="FunFam" id="1.10.10.440:FF:000013">
    <property type="entry name" value="pre-mRNA-processing protein 40A isoform X1"/>
    <property type="match status" value="1"/>
</dbReference>
<dbReference type="Gene3D" id="1.10.10.440">
    <property type="entry name" value="FF domain"/>
    <property type="match status" value="2"/>
</dbReference>
<protein>
    <submittedName>
        <fullName evidence="8">U1 snRNP protein</fullName>
    </submittedName>
</protein>
<evidence type="ECO:0000313" key="8">
    <source>
        <dbReference type="EMBL" id="KAK0550449.1"/>
    </source>
</evidence>
<comment type="caution">
    <text evidence="8">The sequence shown here is derived from an EMBL/GenBank/DDBJ whole genome shotgun (WGS) entry which is preliminary data.</text>
</comment>
<keyword evidence="2" id="KW-0507">mRNA processing</keyword>
<name>A0AAN6GPR8_9BASI</name>
<keyword evidence="4" id="KW-0508">mRNA splicing</keyword>
<evidence type="ECO:0000256" key="4">
    <source>
        <dbReference type="ARBA" id="ARBA00023187"/>
    </source>
</evidence>
<dbReference type="InterPro" id="IPR002713">
    <property type="entry name" value="FF_domain"/>
</dbReference>
<dbReference type="Pfam" id="PF01846">
    <property type="entry name" value="FF"/>
    <property type="match status" value="2"/>
</dbReference>
<evidence type="ECO:0000256" key="1">
    <source>
        <dbReference type="ARBA" id="ARBA00004123"/>
    </source>
</evidence>
<feature type="compositionally biased region" description="Basic and acidic residues" evidence="6">
    <location>
        <begin position="568"/>
        <end position="581"/>
    </location>
</feature>
<dbReference type="Proteomes" id="UP001176517">
    <property type="component" value="Unassembled WGS sequence"/>
</dbReference>
<evidence type="ECO:0000256" key="3">
    <source>
        <dbReference type="ARBA" id="ARBA00022737"/>
    </source>
</evidence>
<reference evidence="8" key="1">
    <citation type="journal article" date="2023" name="PhytoFront">
        <title>Draft Genome Resources of Seven Strains of Tilletia horrida, Causal Agent of Kernel Smut of Rice.</title>
        <authorList>
            <person name="Khanal S."/>
            <person name="Antony Babu S."/>
            <person name="Zhou X.G."/>
        </authorList>
    </citation>
    <scope>NUCLEOTIDE SEQUENCE</scope>
    <source>
        <strain evidence="8">TX6</strain>
    </source>
</reference>
<feature type="domain" description="FF" evidence="7">
    <location>
        <begin position="285"/>
        <end position="346"/>
    </location>
</feature>
<feature type="domain" description="FF" evidence="7">
    <location>
        <begin position="63"/>
        <end position="117"/>
    </location>
</feature>
<dbReference type="PROSITE" id="PS51676">
    <property type="entry name" value="FF"/>
    <property type="match status" value="2"/>
</dbReference>
<dbReference type="InterPro" id="IPR036517">
    <property type="entry name" value="FF_domain_sf"/>
</dbReference>
<dbReference type="GO" id="GO:0071004">
    <property type="term" value="C:U2-type prespliceosome"/>
    <property type="evidence" value="ECO:0007669"/>
    <property type="project" value="TreeGrafter"/>
</dbReference>
<feature type="compositionally biased region" description="Basic and acidic residues" evidence="6">
    <location>
        <begin position="490"/>
        <end position="527"/>
    </location>
</feature>
<dbReference type="PANTHER" id="PTHR11864:SF0">
    <property type="entry name" value="PRP40 PRE-MRNA PROCESSING FACTOR 40 HOMOLOG A (YEAST)"/>
    <property type="match status" value="1"/>
</dbReference>
<sequence length="581" mass="65728">MSGPPAPPGPPPAAPGAPPGPPPGLPSLRLPPAGVHGLPPPPAGASGSIASTSAASDIAFPNKEDAERAFIDLLRSKGVDLKWSWEQTMRAIVTEPMYRALKTLAERKNAFGKYLRELEEAEEKEKRDRMDKLLPLWRELAQTHGKNPDGSGEAKVKVYTSFDTAEKWFSGHKQWSAAASRDEAKELYAIIQKELRDKEEAFNREIRHRNMDMLMSLFKTFEADVFTTWADAQRTALSSEEFQSDEHLSSMDPTDMLIVWEEHMKSVEKEESDRLKKASDEVQTKARKNRKAFVELLQELKKNGTIKAGTEWSTVYKLIENDDRLVQMLGQSGSTPLELFYDVVDELDAALDEQITVVEAALAKKGFKTTDVLPAPAEGGESKEISTLEGFERVLAGEHTLSKAELEQCFNELVSRADHEQSRARARAERRLRHAIDDLRYELKRVDFTPEEIEQPYEAILAKLEAESPEFRAEKDEAVRRGAWEKFVRRHKEKLEERKNERRDSGHRDRPRDRDRDARDHSEEYSSRKRKDVPPSGAGGPGSATDSPRDRRHRSSRSRSPERGMSGRRGDRDRAARRSGV</sequence>
<dbReference type="GO" id="GO:0045292">
    <property type="term" value="P:mRNA cis splicing, via spliceosome"/>
    <property type="evidence" value="ECO:0007669"/>
    <property type="project" value="InterPro"/>
</dbReference>
<proteinExistence type="predicted"/>
<feature type="region of interest" description="Disordered" evidence="6">
    <location>
        <begin position="490"/>
        <end position="581"/>
    </location>
</feature>
<dbReference type="PANTHER" id="PTHR11864">
    <property type="entry name" value="PRE-MRNA-PROCESSING PROTEIN PRP40"/>
    <property type="match status" value="1"/>
</dbReference>
<accession>A0AAN6GPR8</accession>
<keyword evidence="3" id="KW-0677">Repeat</keyword>
<gene>
    <name evidence="8" type="primary">PRP40</name>
    <name evidence="8" type="ORF">OC846_003646</name>
</gene>
<feature type="compositionally biased region" description="Low complexity" evidence="6">
    <location>
        <begin position="26"/>
        <end position="37"/>
    </location>
</feature>
<dbReference type="EMBL" id="JAPDMZ010000092">
    <property type="protein sequence ID" value="KAK0550449.1"/>
    <property type="molecule type" value="Genomic_DNA"/>
</dbReference>
<feature type="compositionally biased region" description="Pro residues" evidence="6">
    <location>
        <begin position="1"/>
        <end position="25"/>
    </location>
</feature>
<dbReference type="InterPro" id="IPR039726">
    <property type="entry name" value="Prp40-like"/>
</dbReference>
<keyword evidence="9" id="KW-1185">Reference proteome</keyword>
<dbReference type="GO" id="GO:0003723">
    <property type="term" value="F:RNA binding"/>
    <property type="evidence" value="ECO:0007669"/>
    <property type="project" value="TreeGrafter"/>
</dbReference>
<dbReference type="SMART" id="SM00441">
    <property type="entry name" value="FF"/>
    <property type="match status" value="3"/>
</dbReference>
<evidence type="ECO:0000259" key="7">
    <source>
        <dbReference type="PROSITE" id="PS51676"/>
    </source>
</evidence>
<evidence type="ECO:0000256" key="2">
    <source>
        <dbReference type="ARBA" id="ARBA00022664"/>
    </source>
</evidence>